<dbReference type="STRING" id="747676.F4RKH7"/>
<sequence length="138" mass="14976">MEEFNKRAPRLFGYALSNTFNKILSCCYLPGTGMNMSFGPLVASLGLGSAAIMSFKPKSIKVKTEKLSDQTSSEQPHGGETPDTKPTSAKTAMTLLFKHSDIVLQVGPGLQRDWLHAETNGFRIAATACNIRSDILKP</sequence>
<dbReference type="AlphaFoldDB" id="F4RKH7"/>
<reference evidence="3" key="1">
    <citation type="journal article" date="2011" name="Proc. Natl. Acad. Sci. U.S.A.">
        <title>Obligate biotrophy features unraveled by the genomic analysis of rust fungi.</title>
        <authorList>
            <person name="Duplessis S."/>
            <person name="Cuomo C.A."/>
            <person name="Lin Y.-C."/>
            <person name="Aerts A."/>
            <person name="Tisserant E."/>
            <person name="Veneault-Fourrey C."/>
            <person name="Joly D.L."/>
            <person name="Hacquard S."/>
            <person name="Amselem J."/>
            <person name="Cantarel B.L."/>
            <person name="Chiu R."/>
            <person name="Coutinho P.M."/>
            <person name="Feau N."/>
            <person name="Field M."/>
            <person name="Frey P."/>
            <person name="Gelhaye E."/>
            <person name="Goldberg J."/>
            <person name="Grabherr M.G."/>
            <person name="Kodira C.D."/>
            <person name="Kohler A."/>
            <person name="Kuees U."/>
            <person name="Lindquist E.A."/>
            <person name="Lucas S.M."/>
            <person name="Mago R."/>
            <person name="Mauceli E."/>
            <person name="Morin E."/>
            <person name="Murat C."/>
            <person name="Pangilinan J.L."/>
            <person name="Park R."/>
            <person name="Pearson M."/>
            <person name="Quesneville H."/>
            <person name="Rouhier N."/>
            <person name="Sakthikumar S."/>
            <person name="Salamov A.A."/>
            <person name="Schmutz J."/>
            <person name="Selles B."/>
            <person name="Shapiro H."/>
            <person name="Tanguay P."/>
            <person name="Tuskan G.A."/>
            <person name="Henrissat B."/>
            <person name="Van de Peer Y."/>
            <person name="Rouze P."/>
            <person name="Ellis J.G."/>
            <person name="Dodds P.N."/>
            <person name="Schein J.E."/>
            <person name="Zhong S."/>
            <person name="Hamelin R.C."/>
            <person name="Grigoriev I.V."/>
            <person name="Szabo L.J."/>
            <person name="Martin F."/>
        </authorList>
    </citation>
    <scope>NUCLEOTIDE SEQUENCE [LARGE SCALE GENOMIC DNA]</scope>
    <source>
        <strain evidence="3">98AG31 / pathotype 3-4-7</strain>
    </source>
</reference>
<name>F4RKH7_MELLP</name>
<keyword evidence="3" id="KW-1185">Reference proteome</keyword>
<proteinExistence type="predicted"/>
<dbReference type="GeneID" id="18928823"/>
<dbReference type="EMBL" id="GL883105">
    <property type="protein sequence ID" value="EGG07097.1"/>
    <property type="molecule type" value="Genomic_DNA"/>
</dbReference>
<accession>F4RKH7</accession>
<evidence type="ECO:0000313" key="2">
    <source>
        <dbReference type="EMBL" id="EGG07097.1"/>
    </source>
</evidence>
<dbReference type="InterPro" id="IPR037151">
    <property type="entry name" value="AlkB-like_sf"/>
</dbReference>
<gene>
    <name evidence="2" type="ORF">MELLADRAFT_52478</name>
</gene>
<feature type="region of interest" description="Disordered" evidence="1">
    <location>
        <begin position="63"/>
        <end position="89"/>
    </location>
</feature>
<dbReference type="OrthoDB" id="2163491at2759"/>
<dbReference type="RefSeq" id="XP_007409539.1">
    <property type="nucleotide sequence ID" value="XM_007409477.1"/>
</dbReference>
<evidence type="ECO:0000313" key="3">
    <source>
        <dbReference type="Proteomes" id="UP000001072"/>
    </source>
</evidence>
<dbReference type="HOGENOM" id="CLU_1855711_0_0_1"/>
<dbReference type="Proteomes" id="UP000001072">
    <property type="component" value="Unassembled WGS sequence"/>
</dbReference>
<evidence type="ECO:0008006" key="4">
    <source>
        <dbReference type="Google" id="ProtNLM"/>
    </source>
</evidence>
<organism evidence="3">
    <name type="scientific">Melampsora larici-populina (strain 98AG31 / pathotype 3-4-7)</name>
    <name type="common">Poplar leaf rust fungus</name>
    <dbReference type="NCBI Taxonomy" id="747676"/>
    <lineage>
        <taxon>Eukaryota</taxon>
        <taxon>Fungi</taxon>
        <taxon>Dikarya</taxon>
        <taxon>Basidiomycota</taxon>
        <taxon>Pucciniomycotina</taxon>
        <taxon>Pucciniomycetes</taxon>
        <taxon>Pucciniales</taxon>
        <taxon>Melampsoraceae</taxon>
        <taxon>Melampsora</taxon>
    </lineage>
</organism>
<dbReference type="eggNOG" id="ENOG502RVG4">
    <property type="taxonomic scope" value="Eukaryota"/>
</dbReference>
<dbReference type="VEuPathDB" id="FungiDB:MELLADRAFT_52478"/>
<dbReference type="KEGG" id="mlr:MELLADRAFT_52478"/>
<evidence type="ECO:0000256" key="1">
    <source>
        <dbReference type="SAM" id="MobiDB-lite"/>
    </source>
</evidence>
<dbReference type="InParanoid" id="F4RKH7"/>
<dbReference type="SUPFAM" id="SSF51197">
    <property type="entry name" value="Clavaminate synthase-like"/>
    <property type="match status" value="1"/>
</dbReference>
<dbReference type="Gene3D" id="2.60.120.590">
    <property type="entry name" value="Alpha-ketoglutarate-dependent dioxygenase AlkB-like"/>
    <property type="match status" value="1"/>
</dbReference>
<protein>
    <recommendedName>
        <fullName evidence="4">Alpha-ketoglutarate-dependent dioxygenase AlkB-like domain-containing protein</fullName>
    </recommendedName>
</protein>